<dbReference type="InterPro" id="IPR051796">
    <property type="entry name" value="ISF_SsuE-like"/>
</dbReference>
<name>A0A9Y2EVJ6_9FIRM</name>
<keyword evidence="1" id="KW-0285">Flavoprotein</keyword>
<evidence type="ECO:0000256" key="2">
    <source>
        <dbReference type="ARBA" id="ARBA00022643"/>
    </source>
</evidence>
<dbReference type="PANTHER" id="PTHR43278">
    <property type="entry name" value="NAD(P)H-DEPENDENT FMN-CONTAINING OXIDOREDUCTASE YWQN-RELATED"/>
    <property type="match status" value="1"/>
</dbReference>
<evidence type="ECO:0000313" key="5">
    <source>
        <dbReference type="Proteomes" id="UP001243623"/>
    </source>
</evidence>
<dbReference type="AlphaFoldDB" id="A0A9Y2EVJ6"/>
<protein>
    <submittedName>
        <fullName evidence="4">Flavodoxin family protein</fullName>
    </submittedName>
</protein>
<feature type="domain" description="NADPH-dependent FMN reductase-like" evidence="3">
    <location>
        <begin position="1"/>
        <end position="157"/>
    </location>
</feature>
<evidence type="ECO:0000259" key="3">
    <source>
        <dbReference type="Pfam" id="PF03358"/>
    </source>
</evidence>
<keyword evidence="2" id="KW-0288">FMN</keyword>
<sequence>MKVLLVNGSPHEKGCTYTALAEIATTLESEGIETQIFWLGIKPLSGCIACKTCAKIGKCVFNDKVNEFLAIANNFDGYIFGSPVHWAAASGAITSFMDRIFYAANCSGQKIFYLKPAAAIVSARRAGTTAAFDQLNKYFTLMQMPIIASQYWNMVHGAKPEDVKKDLEGLQTMRTLARNMAFYLRCKEAGLKAGVPLPTQEVGIYTNFIRD</sequence>
<dbReference type="KEGG" id="sgbi:P3F81_02925"/>
<dbReference type="SUPFAM" id="SSF52218">
    <property type="entry name" value="Flavoproteins"/>
    <property type="match status" value="1"/>
</dbReference>
<evidence type="ECO:0000256" key="1">
    <source>
        <dbReference type="ARBA" id="ARBA00022630"/>
    </source>
</evidence>
<organism evidence="4 5">
    <name type="scientific">Selenobaculum gibii</name>
    <dbReference type="NCBI Taxonomy" id="3054208"/>
    <lineage>
        <taxon>Bacteria</taxon>
        <taxon>Bacillati</taxon>
        <taxon>Bacillota</taxon>
        <taxon>Negativicutes</taxon>
        <taxon>Selenomonadales</taxon>
        <taxon>Selenomonadaceae</taxon>
        <taxon>Selenobaculum</taxon>
    </lineage>
</organism>
<dbReference type="Proteomes" id="UP001243623">
    <property type="component" value="Chromosome"/>
</dbReference>
<dbReference type="EMBL" id="CP120678">
    <property type="protein sequence ID" value="WIW71284.1"/>
    <property type="molecule type" value="Genomic_DNA"/>
</dbReference>
<proteinExistence type="predicted"/>
<reference evidence="4" key="1">
    <citation type="submission" date="2023-03" db="EMBL/GenBank/DDBJ databases">
        <title>Selenobaculum gbiensis gen. nov. sp. nov., a new bacterium isolated from the gut microbiota of IBD patient.</title>
        <authorList>
            <person name="Yeo S."/>
            <person name="Park H."/>
            <person name="Huh C.S."/>
        </authorList>
    </citation>
    <scope>NUCLEOTIDE SEQUENCE</scope>
    <source>
        <strain evidence="4">ICN-92133</strain>
    </source>
</reference>
<dbReference type="Pfam" id="PF03358">
    <property type="entry name" value="FMN_red"/>
    <property type="match status" value="1"/>
</dbReference>
<dbReference type="InterPro" id="IPR005025">
    <property type="entry name" value="FMN_Rdtase-like_dom"/>
</dbReference>
<dbReference type="GO" id="GO:0016491">
    <property type="term" value="F:oxidoreductase activity"/>
    <property type="evidence" value="ECO:0007669"/>
    <property type="project" value="InterPro"/>
</dbReference>
<dbReference type="RefSeq" id="WP_147667603.1">
    <property type="nucleotide sequence ID" value="NZ_CP120678.1"/>
</dbReference>
<dbReference type="InterPro" id="IPR029039">
    <property type="entry name" value="Flavoprotein-like_sf"/>
</dbReference>
<dbReference type="PANTHER" id="PTHR43278:SF4">
    <property type="entry name" value="NAD(P)H-DEPENDENT FMN-CONTAINING OXIDOREDUCTASE YWQN-RELATED"/>
    <property type="match status" value="1"/>
</dbReference>
<gene>
    <name evidence="4" type="ORF">P3F81_02925</name>
</gene>
<accession>A0A9Y2EVJ6</accession>
<keyword evidence="5" id="KW-1185">Reference proteome</keyword>
<dbReference type="Gene3D" id="3.40.50.360">
    <property type="match status" value="1"/>
</dbReference>
<evidence type="ECO:0000313" key="4">
    <source>
        <dbReference type="EMBL" id="WIW71284.1"/>
    </source>
</evidence>